<keyword evidence="2" id="KW-1185">Reference proteome</keyword>
<protein>
    <submittedName>
        <fullName evidence="1">Uncharacterized protein</fullName>
    </submittedName>
</protein>
<evidence type="ECO:0000313" key="1">
    <source>
        <dbReference type="EMBL" id="MQM09320.1"/>
    </source>
</evidence>
<dbReference type="AlphaFoldDB" id="A0A843X227"/>
<accession>A0A843X227</accession>
<evidence type="ECO:0000313" key="2">
    <source>
        <dbReference type="Proteomes" id="UP000652761"/>
    </source>
</evidence>
<dbReference type="EMBL" id="NMUH01004345">
    <property type="protein sequence ID" value="MQM09320.1"/>
    <property type="molecule type" value="Genomic_DNA"/>
</dbReference>
<comment type="caution">
    <text evidence="1">The sequence shown here is derived from an EMBL/GenBank/DDBJ whole genome shotgun (WGS) entry which is preliminary data.</text>
</comment>
<dbReference type="Proteomes" id="UP000652761">
    <property type="component" value="Unassembled WGS sequence"/>
</dbReference>
<sequence length="207" mass="22956">MRIQVYERGEVSLSKLPPPRFLAPQPSPSSPKAPTMSYGVIFCGTTRRELQDEGGEGEGDAKLGDRGCSRVEALPIFLPPDGSVNPSLPVSLISVQFLVSIPSSWKVSSLEIRINGLLRVLLGHLGCCKGFTPTEMRIFSEIPPVQKAFQREVLPSAFHQRFYPRRVIVPFPPLHQSRPSHTSACSRIHVREIPVVTSQEFAADIWE</sequence>
<reference evidence="1" key="1">
    <citation type="submission" date="2017-07" db="EMBL/GenBank/DDBJ databases">
        <title>Taro Niue Genome Assembly and Annotation.</title>
        <authorList>
            <person name="Atibalentja N."/>
            <person name="Keating K."/>
            <person name="Fields C.J."/>
        </authorList>
    </citation>
    <scope>NUCLEOTIDE SEQUENCE</scope>
    <source>
        <strain evidence="1">Niue_2</strain>
        <tissue evidence="1">Leaf</tissue>
    </source>
</reference>
<proteinExistence type="predicted"/>
<gene>
    <name evidence="1" type="ORF">Taro_042190</name>
</gene>
<name>A0A843X227_COLES</name>
<organism evidence="1 2">
    <name type="scientific">Colocasia esculenta</name>
    <name type="common">Wild taro</name>
    <name type="synonym">Arum esculentum</name>
    <dbReference type="NCBI Taxonomy" id="4460"/>
    <lineage>
        <taxon>Eukaryota</taxon>
        <taxon>Viridiplantae</taxon>
        <taxon>Streptophyta</taxon>
        <taxon>Embryophyta</taxon>
        <taxon>Tracheophyta</taxon>
        <taxon>Spermatophyta</taxon>
        <taxon>Magnoliopsida</taxon>
        <taxon>Liliopsida</taxon>
        <taxon>Araceae</taxon>
        <taxon>Aroideae</taxon>
        <taxon>Colocasieae</taxon>
        <taxon>Colocasia</taxon>
    </lineage>
</organism>